<gene>
    <name evidence="2" type="ORF">DI565_12290</name>
</gene>
<dbReference type="EMBL" id="QFPN01000006">
    <property type="protein sequence ID" value="PZQ14206.1"/>
    <property type="molecule type" value="Genomic_DNA"/>
</dbReference>
<proteinExistence type="predicted"/>
<accession>A0A2W5KAP8</accession>
<reference evidence="2 3" key="1">
    <citation type="submission" date="2017-08" db="EMBL/GenBank/DDBJ databases">
        <title>Infants hospitalized years apart are colonized by the same room-sourced microbial strains.</title>
        <authorList>
            <person name="Brooks B."/>
            <person name="Olm M.R."/>
            <person name="Firek B.A."/>
            <person name="Baker R."/>
            <person name="Thomas B.C."/>
            <person name="Morowitz M.J."/>
            <person name="Banfield J.F."/>
        </authorList>
    </citation>
    <scope>NUCLEOTIDE SEQUENCE [LARGE SCALE GENOMIC DNA]</scope>
    <source>
        <strain evidence="2">S2_005_003_R2_43</strain>
    </source>
</reference>
<evidence type="ECO:0000313" key="2">
    <source>
        <dbReference type="EMBL" id="PZQ14206.1"/>
    </source>
</evidence>
<feature type="compositionally biased region" description="Basic residues" evidence="1">
    <location>
        <begin position="62"/>
        <end position="71"/>
    </location>
</feature>
<dbReference type="AlphaFoldDB" id="A0A2W5KAP8"/>
<protein>
    <submittedName>
        <fullName evidence="2">Uncharacterized protein</fullName>
    </submittedName>
</protein>
<organism evidence="2 3">
    <name type="scientific">Ancylobacter novellus</name>
    <name type="common">Thiobacillus novellus</name>
    <dbReference type="NCBI Taxonomy" id="921"/>
    <lineage>
        <taxon>Bacteria</taxon>
        <taxon>Pseudomonadati</taxon>
        <taxon>Pseudomonadota</taxon>
        <taxon>Alphaproteobacteria</taxon>
        <taxon>Hyphomicrobiales</taxon>
        <taxon>Xanthobacteraceae</taxon>
        <taxon>Ancylobacter</taxon>
    </lineage>
</organism>
<sequence>MRSTLEIADDVHAVIEEIAARERRAMGKVLSDLIRDELLRSKTLGSFDRPIDAASADETEKHRKPLGGKPL</sequence>
<name>A0A2W5KAP8_ANCNO</name>
<feature type="region of interest" description="Disordered" evidence="1">
    <location>
        <begin position="49"/>
        <end position="71"/>
    </location>
</feature>
<evidence type="ECO:0000256" key="1">
    <source>
        <dbReference type="SAM" id="MobiDB-lite"/>
    </source>
</evidence>
<dbReference type="Proteomes" id="UP000249577">
    <property type="component" value="Unassembled WGS sequence"/>
</dbReference>
<evidence type="ECO:0000313" key="3">
    <source>
        <dbReference type="Proteomes" id="UP000249577"/>
    </source>
</evidence>
<comment type="caution">
    <text evidence="2">The sequence shown here is derived from an EMBL/GenBank/DDBJ whole genome shotgun (WGS) entry which is preliminary data.</text>
</comment>